<dbReference type="InterPro" id="IPR010982">
    <property type="entry name" value="Lambda_DNA-bd_dom_sf"/>
</dbReference>
<dbReference type="RefSeq" id="WP_175023617.1">
    <property type="nucleotide sequence ID" value="NZ_CABVQC010000025.1"/>
</dbReference>
<dbReference type="AlphaFoldDB" id="A0A6P2MKA8"/>
<dbReference type="Gene3D" id="1.10.260.40">
    <property type="entry name" value="lambda repressor-like DNA-binding domains"/>
    <property type="match status" value="1"/>
</dbReference>
<proteinExistence type="inferred from homology"/>
<dbReference type="InterPro" id="IPR038722">
    <property type="entry name" value="Ner_HTH_dom"/>
</dbReference>
<evidence type="ECO:0000256" key="1">
    <source>
        <dbReference type="ARBA" id="ARBA00006157"/>
    </source>
</evidence>
<keyword evidence="4" id="KW-0804">Transcription</keyword>
<dbReference type="SUPFAM" id="SSF47413">
    <property type="entry name" value="lambda repressor-like DNA-binding domains"/>
    <property type="match status" value="1"/>
</dbReference>
<keyword evidence="3" id="KW-0238">DNA-binding</keyword>
<dbReference type="EMBL" id="CABVQC010000025">
    <property type="protein sequence ID" value="VWB82758.1"/>
    <property type="molecule type" value="Genomic_DNA"/>
</dbReference>
<name>A0A6P2MKA8_9BURK</name>
<evidence type="ECO:0000313" key="6">
    <source>
        <dbReference type="EMBL" id="VWB82758.1"/>
    </source>
</evidence>
<evidence type="ECO:0000256" key="2">
    <source>
        <dbReference type="ARBA" id="ARBA00023015"/>
    </source>
</evidence>
<sequence length="114" mass="12650">MTHEKAPKKPAINSKRNDLVADWHQADIIAAVKKAGWSLRALSIQHGYAPGTLRNALRTSYPNAEKLIAETIGCKPEEIWPSRYETRNFTPVLTRRPVQVSVRTDSPESAAAMG</sequence>
<evidence type="ECO:0000259" key="5">
    <source>
        <dbReference type="Pfam" id="PF13693"/>
    </source>
</evidence>
<feature type="domain" description="Ner winged helix-turn-helix DNA-binding" evidence="5">
    <location>
        <begin position="22"/>
        <end position="88"/>
    </location>
</feature>
<evidence type="ECO:0000256" key="4">
    <source>
        <dbReference type="ARBA" id="ARBA00023163"/>
    </source>
</evidence>
<keyword evidence="2" id="KW-0805">Transcription regulation</keyword>
<protein>
    <submittedName>
        <fullName evidence="6">Putative transcriptional regulator, Nlp</fullName>
    </submittedName>
</protein>
<organism evidence="6 7">
    <name type="scientific">Burkholderia aenigmatica</name>
    <dbReference type="NCBI Taxonomy" id="2015348"/>
    <lineage>
        <taxon>Bacteria</taxon>
        <taxon>Pseudomonadati</taxon>
        <taxon>Pseudomonadota</taxon>
        <taxon>Betaproteobacteria</taxon>
        <taxon>Burkholderiales</taxon>
        <taxon>Burkholderiaceae</taxon>
        <taxon>Burkholderia</taxon>
        <taxon>Burkholderia cepacia complex</taxon>
    </lineage>
</organism>
<reference evidence="6 7" key="1">
    <citation type="submission" date="2019-09" db="EMBL/GenBank/DDBJ databases">
        <authorList>
            <person name="Depoorter E."/>
        </authorList>
    </citation>
    <scope>NUCLEOTIDE SEQUENCE [LARGE SCALE GENOMIC DNA]</scope>
    <source>
        <strain evidence="6">LMG 13014</strain>
    </source>
</reference>
<gene>
    <name evidence="6" type="ORF">BLA13014_03814</name>
</gene>
<dbReference type="Pfam" id="PF13693">
    <property type="entry name" value="HTH_35"/>
    <property type="match status" value="1"/>
</dbReference>
<comment type="similarity">
    <text evidence="1">Belongs to the ner transcriptional regulatory family.</text>
</comment>
<dbReference type="Proteomes" id="UP000494261">
    <property type="component" value="Unassembled WGS sequence"/>
</dbReference>
<evidence type="ECO:0000313" key="7">
    <source>
        <dbReference type="Proteomes" id="UP000494261"/>
    </source>
</evidence>
<dbReference type="GO" id="GO:0003677">
    <property type="term" value="F:DNA binding"/>
    <property type="evidence" value="ECO:0007669"/>
    <property type="project" value="UniProtKB-KW"/>
</dbReference>
<evidence type="ECO:0000256" key="3">
    <source>
        <dbReference type="ARBA" id="ARBA00023125"/>
    </source>
</evidence>
<accession>A0A6P2MKA8</accession>